<dbReference type="AlphaFoldDB" id="A0A9C7QU55"/>
<protein>
    <submittedName>
        <fullName evidence="1">Uncharacterized protein</fullName>
    </submittedName>
</protein>
<reference evidence="1 2" key="1">
    <citation type="journal article" date="2018" name="Nat. Biotechnol.">
        <title>A standardized bacterial taxonomy based on genome phylogeny substantially revises the tree of life.</title>
        <authorList>
            <person name="Parks D.H."/>
            <person name="Chuvochina M."/>
            <person name="Waite D.W."/>
            <person name="Rinke C."/>
            <person name="Skarshewski A."/>
            <person name="Chaumeil P.A."/>
            <person name="Hugenholtz P."/>
        </authorList>
    </citation>
    <scope>NUCLEOTIDE SEQUENCE [LARGE SCALE GENOMIC DNA]</scope>
    <source>
        <strain evidence="1">UBA11264</strain>
    </source>
</reference>
<proteinExistence type="predicted"/>
<comment type="caution">
    <text evidence="1">The sequence shown here is derived from an EMBL/GenBank/DDBJ whole genome shotgun (WGS) entry which is preliminary data.</text>
</comment>
<dbReference type="EMBL" id="DPSM01000001">
    <property type="protein sequence ID" value="HCJ98503.1"/>
    <property type="molecule type" value="Genomic_DNA"/>
</dbReference>
<accession>A0A9C7QU55</accession>
<evidence type="ECO:0000313" key="1">
    <source>
        <dbReference type="EMBL" id="HCJ98503.1"/>
    </source>
</evidence>
<gene>
    <name evidence="1" type="ORF">DHV72_00530</name>
</gene>
<dbReference type="Proteomes" id="UP000262210">
    <property type="component" value="Unassembled WGS sequence"/>
</dbReference>
<evidence type="ECO:0000313" key="2">
    <source>
        <dbReference type="Proteomes" id="UP000262210"/>
    </source>
</evidence>
<organism evidence="1 2">
    <name type="scientific">Serratia grimesii</name>
    <dbReference type="NCBI Taxonomy" id="82995"/>
    <lineage>
        <taxon>Bacteria</taxon>
        <taxon>Pseudomonadati</taxon>
        <taxon>Pseudomonadota</taxon>
        <taxon>Gammaproteobacteria</taxon>
        <taxon>Enterobacterales</taxon>
        <taxon>Yersiniaceae</taxon>
        <taxon>Serratia</taxon>
    </lineage>
</organism>
<name>A0A9C7QU55_9GAMM</name>
<sequence length="129" mass="14932">MRQGYAVSSIFNLYSIEHVGKKLDLYDFLKTYNKSEYSRGVLRYLVVEEYFKSSIRQQFGNINEEVLTRNALRLARANPEVEALIDGYLRDCVAYTKEVILDGPIPPDKITRLGSVDIKKARFLTLDYL</sequence>